<protein>
    <submittedName>
        <fullName evidence="2">Uncharacterized protein</fullName>
    </submittedName>
</protein>
<dbReference type="OrthoDB" id="117904at2759"/>
<dbReference type="RefSeq" id="XP_009823144.1">
    <property type="nucleotide sequence ID" value="XM_009824842.1"/>
</dbReference>
<dbReference type="EMBL" id="KI913115">
    <property type="protein sequence ID" value="ETV88281.1"/>
    <property type="molecule type" value="Genomic_DNA"/>
</dbReference>
<dbReference type="AlphaFoldDB" id="W4H9P1"/>
<reference evidence="2" key="1">
    <citation type="submission" date="2013-12" db="EMBL/GenBank/DDBJ databases">
        <title>The Genome Sequence of Aphanomyces astaci APO3.</title>
        <authorList>
            <consortium name="The Broad Institute Genomics Platform"/>
            <person name="Russ C."/>
            <person name="Tyler B."/>
            <person name="van West P."/>
            <person name="Dieguez-Uribeondo J."/>
            <person name="Young S.K."/>
            <person name="Zeng Q."/>
            <person name="Gargeya S."/>
            <person name="Fitzgerald M."/>
            <person name="Abouelleil A."/>
            <person name="Alvarado L."/>
            <person name="Chapman S.B."/>
            <person name="Gainer-Dewar J."/>
            <person name="Goldberg J."/>
            <person name="Griggs A."/>
            <person name="Gujja S."/>
            <person name="Hansen M."/>
            <person name="Howarth C."/>
            <person name="Imamovic A."/>
            <person name="Ireland A."/>
            <person name="Larimer J."/>
            <person name="McCowan C."/>
            <person name="Murphy C."/>
            <person name="Pearson M."/>
            <person name="Poon T.W."/>
            <person name="Priest M."/>
            <person name="Roberts A."/>
            <person name="Saif S."/>
            <person name="Shea T."/>
            <person name="Sykes S."/>
            <person name="Wortman J."/>
            <person name="Nusbaum C."/>
            <person name="Birren B."/>
        </authorList>
    </citation>
    <scope>NUCLEOTIDE SEQUENCE [LARGE SCALE GENOMIC DNA]</scope>
    <source>
        <strain evidence="2">APO3</strain>
    </source>
</reference>
<evidence type="ECO:0000313" key="2">
    <source>
        <dbReference type="EMBL" id="ETV88281.1"/>
    </source>
</evidence>
<feature type="signal peptide" evidence="1">
    <location>
        <begin position="1"/>
        <end position="22"/>
    </location>
</feature>
<accession>W4H9P1</accession>
<evidence type="ECO:0000256" key="1">
    <source>
        <dbReference type="SAM" id="SignalP"/>
    </source>
</evidence>
<dbReference type="STRING" id="112090.W4H9P1"/>
<dbReference type="GeneID" id="20803569"/>
<name>W4H9P1_APHAT</name>
<sequence length="135" mass="14983">MDVVPLVCSVVAIAATLTLLDGRIFPREPENDYVTDWIALPRCPVFGIGKTKAYDHVNEIIVLLQRVHLVSTFVLPSSMVAWRAVAAGLEAVAGFPIVYGAVDGCLVMVKRFRQHEGWYYRKGFPAFNLMTLADD</sequence>
<organism evidence="2">
    <name type="scientific">Aphanomyces astaci</name>
    <name type="common">Crayfish plague agent</name>
    <dbReference type="NCBI Taxonomy" id="112090"/>
    <lineage>
        <taxon>Eukaryota</taxon>
        <taxon>Sar</taxon>
        <taxon>Stramenopiles</taxon>
        <taxon>Oomycota</taxon>
        <taxon>Saprolegniomycetes</taxon>
        <taxon>Saprolegniales</taxon>
        <taxon>Verrucalvaceae</taxon>
        <taxon>Aphanomyces</taxon>
    </lineage>
</organism>
<gene>
    <name evidence="2" type="ORF">H257_01573</name>
</gene>
<dbReference type="VEuPathDB" id="FungiDB:H257_01573"/>
<proteinExistence type="predicted"/>
<keyword evidence="1" id="KW-0732">Signal</keyword>
<feature type="chain" id="PRO_5004843081" evidence="1">
    <location>
        <begin position="23"/>
        <end position="135"/>
    </location>
</feature>